<dbReference type="SUPFAM" id="SSF54862">
    <property type="entry name" value="4Fe-4S ferredoxins"/>
    <property type="match status" value="1"/>
</dbReference>
<dbReference type="EMBL" id="RXIF01000009">
    <property type="protein sequence ID" value="RZN64190.1"/>
    <property type="molecule type" value="Genomic_DNA"/>
</dbReference>
<feature type="domain" description="4Fe-4S ferredoxin-type" evidence="1">
    <location>
        <begin position="87"/>
        <end position="116"/>
    </location>
</feature>
<protein>
    <submittedName>
        <fullName evidence="2">(4Fe-4S)-binding protein</fullName>
    </submittedName>
</protein>
<evidence type="ECO:0000259" key="1">
    <source>
        <dbReference type="PROSITE" id="PS51379"/>
    </source>
</evidence>
<name>A0A520KRF8_METT2</name>
<proteinExistence type="predicted"/>
<reference evidence="2 3" key="1">
    <citation type="journal article" date="2019" name="Nat. Microbiol.">
        <title>Wide diversity of methane and short-chain alkane metabolisms in uncultured archaea.</title>
        <authorList>
            <person name="Borrel G."/>
            <person name="Adam P.S."/>
            <person name="McKay L.J."/>
            <person name="Chen L.X."/>
            <person name="Sierra-Garcia I.N."/>
            <person name="Sieber C.M."/>
            <person name="Letourneur Q."/>
            <person name="Ghozlane A."/>
            <person name="Andersen G.L."/>
            <person name="Li W.J."/>
            <person name="Hallam S.J."/>
            <person name="Muyzer G."/>
            <person name="de Oliveira V.M."/>
            <person name="Inskeep W.P."/>
            <person name="Banfield J.F."/>
            <person name="Gribaldo S."/>
        </authorList>
    </citation>
    <scope>NUCLEOTIDE SEQUENCE [LARGE SCALE GENOMIC DNA]</scope>
    <source>
        <strain evidence="2">NM1a</strain>
    </source>
</reference>
<dbReference type="PANTHER" id="PTHR43063:SF1">
    <property type="entry name" value="4FE-4S CLUSTER CONTAINING PARA FAMILY ATPASE PROTEIN"/>
    <property type="match status" value="1"/>
</dbReference>
<dbReference type="Proteomes" id="UP000317158">
    <property type="component" value="Unassembled WGS sequence"/>
</dbReference>
<dbReference type="Gene3D" id="3.30.70.20">
    <property type="match status" value="1"/>
</dbReference>
<evidence type="ECO:0000313" key="3">
    <source>
        <dbReference type="Proteomes" id="UP000317158"/>
    </source>
</evidence>
<dbReference type="PROSITE" id="PS00198">
    <property type="entry name" value="4FE4S_FER_1"/>
    <property type="match status" value="1"/>
</dbReference>
<dbReference type="AlphaFoldDB" id="A0A520KRF8"/>
<dbReference type="SUPFAM" id="SSF52540">
    <property type="entry name" value="P-loop containing nucleoside triphosphate hydrolases"/>
    <property type="match status" value="1"/>
</dbReference>
<dbReference type="InterPro" id="IPR002586">
    <property type="entry name" value="CobQ/CobB/MinD/ParA_Nub-bd_dom"/>
</dbReference>
<dbReference type="PROSITE" id="PS51379">
    <property type="entry name" value="4FE4S_FER_2"/>
    <property type="match status" value="2"/>
</dbReference>
<dbReference type="InterPro" id="IPR027417">
    <property type="entry name" value="P-loop_NTPase"/>
</dbReference>
<organism evidence="2 3">
    <name type="scientific">Methanoliparum thermophilum</name>
    <dbReference type="NCBI Taxonomy" id="2491083"/>
    <lineage>
        <taxon>Archaea</taxon>
        <taxon>Methanobacteriati</taxon>
        <taxon>Methanobacteriota</taxon>
        <taxon>Candidatus Methanoliparia</taxon>
        <taxon>Candidatus Methanoliparales</taxon>
        <taxon>Candidatus Methanoliparaceae</taxon>
        <taxon>Candidatus Methanoliparum</taxon>
    </lineage>
</organism>
<dbReference type="GO" id="GO:0016491">
    <property type="term" value="F:oxidoreductase activity"/>
    <property type="evidence" value="ECO:0007669"/>
    <property type="project" value="UniProtKB-ARBA"/>
</dbReference>
<dbReference type="PANTHER" id="PTHR43063">
    <property type="entry name" value="4FE-4S CLUSTER CONTAINING PARA FAMILY ATPASE PROTEIN"/>
    <property type="match status" value="1"/>
</dbReference>
<dbReference type="InterPro" id="IPR017900">
    <property type="entry name" value="4Fe4S_Fe_S_CS"/>
</dbReference>
<evidence type="ECO:0000313" key="2">
    <source>
        <dbReference type="EMBL" id="RZN64190.1"/>
    </source>
</evidence>
<sequence length="277" mass="31217">MMIAVASGKGGTGKTLIATSLALALDEELTFLDCDVEEPNSGIFLKPEIEEEEKVYKLVPSVDYEKCNFCAKCEEVCAYNAIVVVKEKVMIFPELCHSCGACSALCPTNAIREEGQEMGIIRRGRRERIEFYEGELKVGEPMATPLIRRVKNKKRLTNTIIDCPPGTSCPVMESVRGSDYILLVTEDTPFGLNDLEMALGTFREMGMQTRRMGVIINKSIGRREIEESCKAEGIEVLMHLPLDREIARSYSEGRPLFQYKEEFKNLYRRINETDSCD</sequence>
<dbReference type="InterPro" id="IPR017896">
    <property type="entry name" value="4Fe4S_Fe-S-bd"/>
</dbReference>
<dbReference type="Pfam" id="PF01656">
    <property type="entry name" value="CbiA"/>
    <property type="match status" value="1"/>
</dbReference>
<comment type="caution">
    <text evidence="2">The sequence shown here is derived from an EMBL/GenBank/DDBJ whole genome shotgun (WGS) entry which is preliminary data.</text>
</comment>
<dbReference type="Gene3D" id="3.40.50.300">
    <property type="entry name" value="P-loop containing nucleotide triphosphate hydrolases"/>
    <property type="match status" value="1"/>
</dbReference>
<accession>A0A520KRF8</accession>
<dbReference type="Pfam" id="PF00037">
    <property type="entry name" value="Fer4"/>
    <property type="match status" value="1"/>
</dbReference>
<feature type="domain" description="4Fe-4S ferredoxin-type" evidence="1">
    <location>
        <begin position="58"/>
        <end position="86"/>
    </location>
</feature>
<gene>
    <name evidence="2" type="ORF">EF806_05100</name>
</gene>